<dbReference type="Gene3D" id="3.80.10.10">
    <property type="entry name" value="Ribonuclease Inhibitor"/>
    <property type="match status" value="1"/>
</dbReference>
<protein>
    <submittedName>
        <fullName evidence="2">G11392 protein</fullName>
    </submittedName>
</protein>
<comment type="caution">
    <text evidence="2">The sequence shown here is derived from an EMBL/GenBank/DDBJ whole genome shotgun (WGS) entry which is preliminary data.</text>
</comment>
<evidence type="ECO:0000256" key="1">
    <source>
        <dbReference type="ARBA" id="ARBA00004430"/>
    </source>
</evidence>
<dbReference type="SUPFAM" id="SSF52047">
    <property type="entry name" value="RNI-like"/>
    <property type="match status" value="1"/>
</dbReference>
<comment type="subcellular location">
    <subcellularLocation>
        <location evidence="1">Cytoplasm</location>
        <location evidence="1">Cytoskeleton</location>
        <location evidence="1">Cilium axoneme</location>
    </subcellularLocation>
</comment>
<reference evidence="2 3" key="1">
    <citation type="submission" date="2024-06" db="EMBL/GenBank/DDBJ databases">
        <authorList>
            <person name="Kraege A."/>
            <person name="Thomma B."/>
        </authorList>
    </citation>
    <scope>NUCLEOTIDE SEQUENCE [LARGE SCALE GENOMIC DNA]</scope>
</reference>
<dbReference type="InterPro" id="IPR032675">
    <property type="entry name" value="LRR_dom_sf"/>
</dbReference>
<gene>
    <name evidence="2" type="primary">g11392</name>
    <name evidence="2" type="ORF">VP750_LOCUS10193</name>
</gene>
<keyword evidence="3" id="KW-1185">Reference proteome</keyword>
<evidence type="ECO:0000313" key="2">
    <source>
        <dbReference type="EMBL" id="CAL5228287.1"/>
    </source>
</evidence>
<name>A0ABP1GAH3_9CHLO</name>
<dbReference type="Proteomes" id="UP001497392">
    <property type="component" value="Unassembled WGS sequence"/>
</dbReference>
<organism evidence="2 3">
    <name type="scientific">Coccomyxa viridis</name>
    <dbReference type="NCBI Taxonomy" id="1274662"/>
    <lineage>
        <taxon>Eukaryota</taxon>
        <taxon>Viridiplantae</taxon>
        <taxon>Chlorophyta</taxon>
        <taxon>core chlorophytes</taxon>
        <taxon>Trebouxiophyceae</taxon>
        <taxon>Trebouxiophyceae incertae sedis</taxon>
        <taxon>Coccomyxaceae</taxon>
        <taxon>Coccomyxa</taxon>
    </lineage>
</organism>
<sequence length="354" mass="39279">MLQNLPEAAYHIMVEQFLTELEVKTLRLVSRRLKCWIDTSRTALKPRASSKSQELGLVRAFPNLERLELRHYTHAAPQEYMSEYKQLTALTRLASLKLDLDEHCHHPTLIQGVEILSGLTPSLQLKRAKALSDEALQALRCLVTLRELSLSGALTLDGIGMAALRDLPQLRSVDISRCGRVNAEGLRTLAGLTRLTAFDGSSEVNNDLVTIMNHAGDILGSLFCLTDRDSQQPAIEGSALLDLRELRVLGVAGWYIYLMPQEGSYDGSGLAELALTELRISMWLLDPRETTLLNAALRGGKLRVLELIGPHRPENPCLWTAATTLTCLSFSGLGYNDWPELHRLSGLKSLTFSQ</sequence>
<dbReference type="SUPFAM" id="SSF52058">
    <property type="entry name" value="L domain-like"/>
    <property type="match status" value="1"/>
</dbReference>
<proteinExistence type="predicted"/>
<accession>A0ABP1GAH3</accession>
<evidence type="ECO:0000313" key="3">
    <source>
        <dbReference type="Proteomes" id="UP001497392"/>
    </source>
</evidence>
<dbReference type="EMBL" id="CAXHTA020000018">
    <property type="protein sequence ID" value="CAL5228287.1"/>
    <property type="molecule type" value="Genomic_DNA"/>
</dbReference>